<dbReference type="RefSeq" id="YP_009873958.1">
    <property type="nucleotide sequence ID" value="NC_049340.1"/>
</dbReference>
<sequence>MCCFLGYKEKWYVPLQRAKFVQQMFDDNLSKKQISKYIKLIESIIQETKDIII</sequence>
<dbReference type="EMBL" id="AP019524">
    <property type="protein sequence ID" value="BBI90666.1"/>
    <property type="molecule type" value="Genomic_DNA"/>
</dbReference>
<evidence type="ECO:0000313" key="1">
    <source>
        <dbReference type="EMBL" id="BBI90666.1"/>
    </source>
</evidence>
<dbReference type="KEGG" id="vg:55803079"/>
<keyword evidence="2" id="KW-1185">Reference proteome</keyword>
<proteinExistence type="predicted"/>
<protein>
    <submittedName>
        <fullName evidence="1">Uncharacterized protein</fullName>
    </submittedName>
</protein>
<reference evidence="1 2" key="1">
    <citation type="journal article" date="2019" name="Arch. Virol.">
        <title>A novel jumbo Tenacibaculum maritimum lytic phage with head-fiber-like appendages.</title>
        <authorList>
            <person name="Kawato Y."/>
            <person name="Istiqomah I."/>
            <person name="Gaafar A.Y."/>
            <person name="Hanaoka M."/>
            <person name="Ishimaru K."/>
            <person name="Yasuike M."/>
            <person name="Nishiki I."/>
            <person name="Nakamura Y."/>
            <person name="Fujiwara A."/>
            <person name="Nakai T."/>
        </authorList>
    </citation>
    <scope>NUCLEOTIDE SEQUENCE [LARGE SCALE GENOMIC DNA]</scope>
    <source>
        <strain evidence="1 2">PTm1</strain>
    </source>
</reference>
<evidence type="ECO:0000313" key="2">
    <source>
        <dbReference type="Proteomes" id="UP000422648"/>
    </source>
</evidence>
<accession>A0A5S9ERR4</accession>
<name>A0A5S9ERR4_9CAUD</name>
<dbReference type="Proteomes" id="UP000422648">
    <property type="component" value="Segment"/>
</dbReference>
<dbReference type="GeneID" id="55803079"/>
<organism evidence="1 2">
    <name type="scientific">Tenacibaculum phage PTm1</name>
    <dbReference type="NCBI Taxonomy" id="2547425"/>
    <lineage>
        <taxon>Viruses</taxon>
        <taxon>Duplodnaviria</taxon>
        <taxon>Heunggongvirae</taxon>
        <taxon>Uroviricota</taxon>
        <taxon>Caudoviricetes</taxon>
        <taxon>Shirahamavirus</taxon>
        <taxon>Shirahamavirus PTm1</taxon>
    </lineage>
</organism>